<evidence type="ECO:0008006" key="3">
    <source>
        <dbReference type="Google" id="ProtNLM"/>
    </source>
</evidence>
<dbReference type="NCBIfam" id="NF033894">
    <property type="entry name" value="Eex_IncN"/>
    <property type="match status" value="1"/>
</dbReference>
<organism evidence="1 2">
    <name type="scientific">Chromobacterium amazonense</name>
    <dbReference type="NCBI Taxonomy" id="1382803"/>
    <lineage>
        <taxon>Bacteria</taxon>
        <taxon>Pseudomonadati</taxon>
        <taxon>Pseudomonadota</taxon>
        <taxon>Betaproteobacteria</taxon>
        <taxon>Neisseriales</taxon>
        <taxon>Chromobacteriaceae</taxon>
        <taxon>Chromobacterium</taxon>
    </lineage>
</organism>
<dbReference type="PROSITE" id="PS51257">
    <property type="entry name" value="PROKAR_LIPOPROTEIN"/>
    <property type="match status" value="1"/>
</dbReference>
<comment type="caution">
    <text evidence="1">The sequence shown here is derived from an EMBL/GenBank/DDBJ whole genome shotgun (WGS) entry which is preliminary data.</text>
</comment>
<protein>
    <recommendedName>
        <fullName evidence="3">EexN family lipoprotein</fullName>
    </recommendedName>
</protein>
<dbReference type="EMBL" id="MTBD01000124">
    <property type="protein sequence ID" value="PRP68505.1"/>
    <property type="molecule type" value="Genomic_DNA"/>
</dbReference>
<sequence length="158" mass="17395">MIKKTSFTVIAVGALFLVGCEKTPKSVDFYKEPVNNNTLKSVLADCQKSGDDTKDCQNAKIADHMLKQANAPIPTFGDDGKVLTKEQARKEKTFYPVNGVSFPKSIEGLTPEEIKSWKSKGVTKQEMNAALDLCQEIKDKDMKLDTGCRAILFADTSN</sequence>
<dbReference type="Proteomes" id="UP000239469">
    <property type="component" value="Unassembled WGS sequence"/>
</dbReference>
<proteinExistence type="predicted"/>
<dbReference type="InterPro" id="IPR047937">
    <property type="entry name" value="Eex_IncN-like"/>
</dbReference>
<dbReference type="RefSeq" id="WP_106078309.1">
    <property type="nucleotide sequence ID" value="NZ_MTBD01000124.1"/>
</dbReference>
<accession>A0A2S9WYG5</accession>
<reference evidence="1 2" key="1">
    <citation type="submission" date="2017-01" db="EMBL/GenBank/DDBJ databases">
        <title>New insights into the genetic diversity of Chromobacterium isolated from tropical freshwater lake.</title>
        <authorList>
            <person name="Santos A.B."/>
            <person name="Nascimento A.M."/>
            <person name="Da Silva P.C."/>
        </authorList>
    </citation>
    <scope>NUCLEOTIDE SEQUENCE [LARGE SCALE GENOMIC DNA]</scope>
    <source>
        <strain evidence="1 2">56AF</strain>
    </source>
</reference>
<gene>
    <name evidence="1" type="ORF">BUE93_22150</name>
</gene>
<name>A0A2S9WYG5_9NEIS</name>
<evidence type="ECO:0000313" key="2">
    <source>
        <dbReference type="Proteomes" id="UP000239469"/>
    </source>
</evidence>
<dbReference type="AlphaFoldDB" id="A0A2S9WYG5"/>
<evidence type="ECO:0000313" key="1">
    <source>
        <dbReference type="EMBL" id="PRP68505.1"/>
    </source>
</evidence>